<reference evidence="27" key="1">
    <citation type="submission" date="2022-12" db="EMBL/GenBank/DDBJ databases">
        <title>Draft genome assemblies for two species of Escallonia (Escalloniales).</title>
        <authorList>
            <person name="Chanderbali A."/>
            <person name="Dervinis C."/>
            <person name="Anghel I."/>
            <person name="Soltis D."/>
            <person name="Soltis P."/>
            <person name="Zapata F."/>
        </authorList>
    </citation>
    <scope>NUCLEOTIDE SEQUENCE</scope>
    <source>
        <strain evidence="27">UCBG92.1500</strain>
        <tissue evidence="27">Leaf</tissue>
    </source>
</reference>
<dbReference type="Pfam" id="PF00069">
    <property type="entry name" value="Pkinase"/>
    <property type="match status" value="2"/>
</dbReference>
<evidence type="ECO:0000256" key="2">
    <source>
        <dbReference type="ARBA" id="ARBA00004479"/>
    </source>
</evidence>
<keyword evidence="28" id="KW-1185">Reference proteome</keyword>
<dbReference type="InterPro" id="IPR013210">
    <property type="entry name" value="LRR_N_plant-typ"/>
</dbReference>
<evidence type="ECO:0000256" key="18">
    <source>
        <dbReference type="ARBA" id="ARBA00023170"/>
    </source>
</evidence>
<dbReference type="FunFam" id="1.10.510.10:FF:000358">
    <property type="entry name" value="Putative leucine-rich repeat receptor-like serine/threonine-protein kinase"/>
    <property type="match status" value="2"/>
</dbReference>
<dbReference type="FunFam" id="3.80.10.10:FF:000288">
    <property type="entry name" value="LRR receptor-like serine/threonine-protein kinase EFR"/>
    <property type="match status" value="1"/>
</dbReference>
<evidence type="ECO:0000256" key="25">
    <source>
        <dbReference type="SAM" id="SignalP"/>
    </source>
</evidence>
<dbReference type="PROSITE" id="PS50011">
    <property type="entry name" value="PROTEIN_KINASE_DOM"/>
    <property type="match status" value="3"/>
</dbReference>
<dbReference type="FunFam" id="3.30.200.20:FF:000432">
    <property type="entry name" value="LRR receptor-like serine/threonine-protein kinase EFR"/>
    <property type="match status" value="1"/>
</dbReference>
<feature type="domain" description="Protein kinase" evidence="26">
    <location>
        <begin position="1586"/>
        <end position="1862"/>
    </location>
</feature>
<evidence type="ECO:0000256" key="6">
    <source>
        <dbReference type="ARBA" id="ARBA00022527"/>
    </source>
</evidence>
<evidence type="ECO:0000256" key="1">
    <source>
        <dbReference type="ARBA" id="ARBA00004162"/>
    </source>
</evidence>
<dbReference type="GO" id="GO:0004674">
    <property type="term" value="F:protein serine/threonine kinase activity"/>
    <property type="evidence" value="ECO:0007669"/>
    <property type="project" value="UniProtKB-KW"/>
</dbReference>
<keyword evidence="9" id="KW-0808">Transferase</keyword>
<dbReference type="PANTHER" id="PTHR27008:SF592">
    <property type="entry name" value="LEUCINE-RICH REPEAT RECEPTOR-LIKE PROTEIN KINASE FAMILY PROTEIN-RELATED"/>
    <property type="match status" value="1"/>
</dbReference>
<dbReference type="SMART" id="SM00220">
    <property type="entry name" value="S_TKc"/>
    <property type="match status" value="2"/>
</dbReference>
<evidence type="ECO:0000256" key="20">
    <source>
        <dbReference type="ARBA" id="ARBA00047899"/>
    </source>
</evidence>
<protein>
    <recommendedName>
        <fullName evidence="4">non-specific serine/threonine protein kinase</fullName>
        <ecNumber evidence="4">2.7.11.1</ecNumber>
    </recommendedName>
</protein>
<keyword evidence="12" id="KW-0677">Repeat</keyword>
<dbReference type="InterPro" id="IPR003591">
    <property type="entry name" value="Leu-rich_rpt_typical-subtyp"/>
</dbReference>
<dbReference type="Pfam" id="PF08263">
    <property type="entry name" value="LRRNT_2"/>
    <property type="match status" value="2"/>
</dbReference>
<dbReference type="SUPFAM" id="SSF56112">
    <property type="entry name" value="Protein kinase-like (PK-like)"/>
    <property type="match status" value="3"/>
</dbReference>
<keyword evidence="13 22" id="KW-0547">Nucleotide-binding</keyword>
<evidence type="ECO:0000256" key="14">
    <source>
        <dbReference type="ARBA" id="ARBA00022777"/>
    </source>
</evidence>
<keyword evidence="16 24" id="KW-1133">Transmembrane helix</keyword>
<keyword evidence="14" id="KW-0418">Kinase</keyword>
<dbReference type="FunFam" id="3.80.10.10:FF:000095">
    <property type="entry name" value="LRR receptor-like serine/threonine-protein kinase GSO1"/>
    <property type="match status" value="2"/>
</dbReference>
<evidence type="ECO:0000256" key="23">
    <source>
        <dbReference type="SAM" id="MobiDB-lite"/>
    </source>
</evidence>
<evidence type="ECO:0000256" key="11">
    <source>
        <dbReference type="ARBA" id="ARBA00022729"/>
    </source>
</evidence>
<dbReference type="InterPro" id="IPR017441">
    <property type="entry name" value="Protein_kinase_ATP_BS"/>
</dbReference>
<dbReference type="GO" id="GO:0005524">
    <property type="term" value="F:ATP binding"/>
    <property type="evidence" value="ECO:0007669"/>
    <property type="project" value="UniProtKB-UniRule"/>
</dbReference>
<evidence type="ECO:0000256" key="4">
    <source>
        <dbReference type="ARBA" id="ARBA00012513"/>
    </source>
</evidence>
<evidence type="ECO:0000256" key="15">
    <source>
        <dbReference type="ARBA" id="ARBA00022840"/>
    </source>
</evidence>
<dbReference type="Pfam" id="PF00560">
    <property type="entry name" value="LRR_1"/>
    <property type="match status" value="2"/>
</dbReference>
<dbReference type="GO" id="GO:0051707">
    <property type="term" value="P:response to other organism"/>
    <property type="evidence" value="ECO:0007669"/>
    <property type="project" value="UniProtKB-ARBA"/>
</dbReference>
<comment type="catalytic activity">
    <reaction evidence="20">
        <text>L-threonyl-[protein] + ATP = O-phospho-L-threonyl-[protein] + ADP + H(+)</text>
        <dbReference type="Rhea" id="RHEA:46608"/>
        <dbReference type="Rhea" id="RHEA-COMP:11060"/>
        <dbReference type="Rhea" id="RHEA-COMP:11605"/>
        <dbReference type="ChEBI" id="CHEBI:15378"/>
        <dbReference type="ChEBI" id="CHEBI:30013"/>
        <dbReference type="ChEBI" id="CHEBI:30616"/>
        <dbReference type="ChEBI" id="CHEBI:61977"/>
        <dbReference type="ChEBI" id="CHEBI:456216"/>
        <dbReference type="EC" id="2.7.11.1"/>
    </reaction>
</comment>
<comment type="caution">
    <text evidence="27">The sequence shown here is derived from an EMBL/GenBank/DDBJ whole genome shotgun (WGS) entry which is preliminary data.</text>
</comment>
<name>A0AA88U9H5_9ASTE</name>
<evidence type="ECO:0000256" key="12">
    <source>
        <dbReference type="ARBA" id="ARBA00022737"/>
    </source>
</evidence>
<evidence type="ECO:0000256" key="17">
    <source>
        <dbReference type="ARBA" id="ARBA00023136"/>
    </source>
</evidence>
<dbReference type="Gene3D" id="3.80.10.10">
    <property type="entry name" value="Ribonuclease Inhibitor"/>
    <property type="match status" value="7"/>
</dbReference>
<dbReference type="InterPro" id="IPR001611">
    <property type="entry name" value="Leu-rich_rpt"/>
</dbReference>
<evidence type="ECO:0000256" key="10">
    <source>
        <dbReference type="ARBA" id="ARBA00022692"/>
    </source>
</evidence>
<keyword evidence="10 24" id="KW-0812">Transmembrane</keyword>
<keyword evidence="15 22" id="KW-0067">ATP-binding</keyword>
<dbReference type="Pfam" id="PF13855">
    <property type="entry name" value="LRR_8"/>
    <property type="match status" value="1"/>
</dbReference>
<comment type="similarity">
    <text evidence="3">Belongs to the protein kinase superfamily. Ser/Thr protein kinase family.</text>
</comment>
<keyword evidence="7" id="KW-0597">Phosphoprotein</keyword>
<feature type="domain" description="Protein kinase" evidence="26">
    <location>
        <begin position="726"/>
        <end position="1035"/>
    </location>
</feature>
<dbReference type="Gene3D" id="1.10.510.10">
    <property type="entry name" value="Transferase(Phosphotransferase) domain 1"/>
    <property type="match status" value="3"/>
</dbReference>
<evidence type="ECO:0000256" key="7">
    <source>
        <dbReference type="ARBA" id="ARBA00022553"/>
    </source>
</evidence>
<dbReference type="InterPro" id="IPR032675">
    <property type="entry name" value="LRR_dom_sf"/>
</dbReference>
<keyword evidence="17 24" id="KW-0472">Membrane</keyword>
<dbReference type="InterPro" id="IPR055414">
    <property type="entry name" value="LRR_R13L4/SHOC2-like"/>
</dbReference>
<keyword evidence="18" id="KW-0675">Receptor</keyword>
<keyword evidence="11 25" id="KW-0732">Signal</keyword>
<feature type="domain" description="Protein kinase" evidence="26">
    <location>
        <begin position="1121"/>
        <end position="1450"/>
    </location>
</feature>
<dbReference type="Proteomes" id="UP001187471">
    <property type="component" value="Unassembled WGS sequence"/>
</dbReference>
<dbReference type="InterPro" id="IPR051809">
    <property type="entry name" value="Plant_receptor-like_S/T_kinase"/>
</dbReference>
<keyword evidence="6" id="KW-0723">Serine/threonine-protein kinase</keyword>
<dbReference type="InterPro" id="IPR000719">
    <property type="entry name" value="Prot_kinase_dom"/>
</dbReference>
<feature type="transmembrane region" description="Helical" evidence="24">
    <location>
        <begin position="649"/>
        <end position="673"/>
    </location>
</feature>
<feature type="signal peptide" evidence="25">
    <location>
        <begin position="1"/>
        <end position="26"/>
    </location>
</feature>
<dbReference type="GO" id="GO:0005886">
    <property type="term" value="C:plasma membrane"/>
    <property type="evidence" value="ECO:0007669"/>
    <property type="project" value="UniProtKB-SubCell"/>
</dbReference>
<comment type="catalytic activity">
    <reaction evidence="21">
        <text>L-seryl-[protein] + ATP = O-phospho-L-seryl-[protein] + ADP + H(+)</text>
        <dbReference type="Rhea" id="RHEA:17989"/>
        <dbReference type="Rhea" id="RHEA-COMP:9863"/>
        <dbReference type="Rhea" id="RHEA-COMP:11604"/>
        <dbReference type="ChEBI" id="CHEBI:15378"/>
        <dbReference type="ChEBI" id="CHEBI:29999"/>
        <dbReference type="ChEBI" id="CHEBI:30616"/>
        <dbReference type="ChEBI" id="CHEBI:83421"/>
        <dbReference type="ChEBI" id="CHEBI:456216"/>
        <dbReference type="EC" id="2.7.11.1"/>
    </reaction>
</comment>
<evidence type="ECO:0000313" key="27">
    <source>
        <dbReference type="EMBL" id="KAK2976304.1"/>
    </source>
</evidence>
<keyword evidence="5" id="KW-1003">Cell membrane</keyword>
<evidence type="ECO:0000256" key="13">
    <source>
        <dbReference type="ARBA" id="ARBA00022741"/>
    </source>
</evidence>
<dbReference type="InterPro" id="IPR011009">
    <property type="entry name" value="Kinase-like_dom_sf"/>
</dbReference>
<gene>
    <name evidence="27" type="ORF">RJ640_002732</name>
</gene>
<feature type="binding site" evidence="22">
    <location>
        <position position="755"/>
    </location>
    <ligand>
        <name>ATP</name>
        <dbReference type="ChEBI" id="CHEBI:30616"/>
    </ligand>
</feature>
<evidence type="ECO:0000256" key="24">
    <source>
        <dbReference type="SAM" id="Phobius"/>
    </source>
</evidence>
<sequence>MNSKLISLSCFLSCAIFCMHSTESAASTSFGSTNETDRQALLAIKSLVKDPFQALNLWNSSLHFCRWYGVSCGRRHQRVTSLNISSLGLVGSLSPYIGNLTFLRELNLQNNGFHAIIPQEIGRLFRLQYLRLANNSFQGKFPINLARCFDIRVIALRGNNLEAELPTELSSLSKLYELSLSRNNFTGMIPPLFANLSSLGILDLSRNNFHGSIPVELGQLSNLVLFDLTSNKFSGVVPAQLFNISTIQVFSVADNMLTASLPPDLGHSLPKLKLFLADFNQFSGLVPASLANASGLVKIRIGDNAFSGRIPLNLGGLQELQVLDLGSNLFGTEKANDIGFLSSLTNCTNLRTLILSQIQIGGVLPDSIANLSTKLASLSLEQNFISGSIPVGIENLVTLSYLKLDSNMLSGSIPESIGKLTNLEELYLHSNNISGEIPSSIGNITGLSLLNIRENKLGGGIPVSLGHCTKLQGLDLSHNQLNGAIPEQVFSRLSSLSLHLDLSWNNLSGRLRESGFDRLYYLGRLDISNNKLSGELVFGDLDNLVILSVQGNLFEGNIPQSLLFFRGIEAIDLSRNNLSGQIPRDLVWLPLIRNLNLSFNMLEGEVPNEGFFQNTSRFSISGNKNLCGGVKSLRLPACHFKKISTWKSVGIRVTVTGLIVLLLLACACAIWYWRRSQKLKASSDSPFHKQRPWTRRSKAKRSLESPLGTQYPKVSYAELHQATDGFSLSNLIGKGRHSLVYKGALNISEQTVAVKVVDLYKRGAKKSFTAECDALRNIRHRNLVKIVTSCVGKDFKGRDFKALVYEFMPNGSLESWLHPSSEVLDSKNLSLIHRLNIAIDVASALHYLHNCCEIPIIHRDLKPSNILLDNDLCAHVGDFGLARFLLASAERSKRVRSNGIAGTIGYIALEYGIGGPGSTLVDVYSYGILLLEMFTGKRPTDGMFQDDFNLHNYVKMSLPERVMWIVDPLIVPPGPGEGESSNMTGQRTRDNRGTVEECLASILQIGVICSAQLPRERMDAADVLTRLNAIRSTILAKCPLEFCDDRLPGGGEANKFSLFLSCSFLLKHPIGSVTAAISETSQMSSLFLGRMENYITGSIQQEIGNLARLEYLALHENMLGGSIPQSIGKLSNLLVQYLYSDNISGEIPSSISNLSRLSILALAENMLEGSTPIELGNCTSLQALDLQNNRLTGVIPDQNFKLVTLNIAFYLNENRLKGSLPSQGGALQNLGRLVIFWKQIDQGRCKRRASSSSVLPIPYPKLTDSELLQATNIGFSATNLIGFIVHCDLKPSNVLLDDDLRAHVVDFGIARFLVASAGESDHTWSTSTGIRGTTGYVAPGLLSMVSSPCKPTNEIKNIREHSAPYTLRRIYLAFYAAATGDANFIKFTNETDRRALLALKDLIPGDTLSSWNDSILFCHWQGVKCSLRHQRVTMLDLSKLNLVGILSPHFGNLTFLRAIYLDNNKFHGMVPPQIGRLFRLQHLSLSGNSFQAENMLEGSIPIALVNCTKLQGLDLQLNHLTGVIPEQIFKLPSLNIAIFLNGNHLSGQLSSQVGNLKNLGKLNVSENKLSGEIPAALGDCPVLEFLFMQNNLFEGTIPSSLQRLKVYKGVLASSGQTIAVKVLKLQEHGANKSFMTECDALRELRHRNLVKIITSCSSIDLQRNDFKALVFDFMPNGSLDSWLHTTRVEEQDSRNLNLVQRLNIAIDVATALEYLHYHCEIPVIHCDLKPSNILLDGQFCAHVGDFGIARFLLASPGSLSRTQSSSIGIRGTVGYVPPEYGMGEGVSTQGDIYSYGILLLETFTGKDPTGSMFVDNFSLRNYVETALPDRVMEIVDPRMRWKRKENSRQTEEDEVDITKAELCLASILKIGVLCCAELPRERMDVRDAAVELQRIRKVLLGVGREQVVTFH</sequence>
<evidence type="ECO:0000256" key="3">
    <source>
        <dbReference type="ARBA" id="ARBA00008684"/>
    </source>
</evidence>
<evidence type="ECO:0000313" key="28">
    <source>
        <dbReference type="Proteomes" id="UP001187471"/>
    </source>
</evidence>
<dbReference type="PANTHER" id="PTHR27008">
    <property type="entry name" value="OS04G0122200 PROTEIN"/>
    <property type="match status" value="1"/>
</dbReference>
<dbReference type="Pfam" id="PF07714">
    <property type="entry name" value="PK_Tyr_Ser-Thr"/>
    <property type="match status" value="1"/>
</dbReference>
<dbReference type="PROSITE" id="PS00108">
    <property type="entry name" value="PROTEIN_KINASE_ST"/>
    <property type="match status" value="3"/>
</dbReference>
<dbReference type="FunFam" id="3.80.10.10:FF:000383">
    <property type="entry name" value="Leucine-rich repeat receptor protein kinase EMS1"/>
    <property type="match status" value="1"/>
</dbReference>
<evidence type="ECO:0000256" key="9">
    <source>
        <dbReference type="ARBA" id="ARBA00022679"/>
    </source>
</evidence>
<dbReference type="SMART" id="SM00365">
    <property type="entry name" value="LRR_SD22"/>
    <property type="match status" value="5"/>
</dbReference>
<accession>A0AA88U9H5</accession>
<evidence type="ECO:0000256" key="19">
    <source>
        <dbReference type="ARBA" id="ARBA00023180"/>
    </source>
</evidence>
<dbReference type="Pfam" id="PF23598">
    <property type="entry name" value="LRR_14"/>
    <property type="match status" value="1"/>
</dbReference>
<evidence type="ECO:0000256" key="22">
    <source>
        <dbReference type="PROSITE-ProRule" id="PRU10141"/>
    </source>
</evidence>
<dbReference type="SMART" id="SM00369">
    <property type="entry name" value="LRR_TYP"/>
    <property type="match status" value="13"/>
</dbReference>
<dbReference type="Gene3D" id="3.30.200.20">
    <property type="entry name" value="Phosphorylase Kinase, domain 1"/>
    <property type="match status" value="2"/>
</dbReference>
<evidence type="ECO:0000256" key="16">
    <source>
        <dbReference type="ARBA" id="ARBA00022989"/>
    </source>
</evidence>
<dbReference type="InterPro" id="IPR008271">
    <property type="entry name" value="Ser/Thr_kinase_AS"/>
</dbReference>
<organism evidence="27 28">
    <name type="scientific">Escallonia rubra</name>
    <dbReference type="NCBI Taxonomy" id="112253"/>
    <lineage>
        <taxon>Eukaryota</taxon>
        <taxon>Viridiplantae</taxon>
        <taxon>Streptophyta</taxon>
        <taxon>Embryophyta</taxon>
        <taxon>Tracheophyta</taxon>
        <taxon>Spermatophyta</taxon>
        <taxon>Magnoliopsida</taxon>
        <taxon>eudicotyledons</taxon>
        <taxon>Gunneridae</taxon>
        <taxon>Pentapetalae</taxon>
        <taxon>asterids</taxon>
        <taxon>campanulids</taxon>
        <taxon>Escalloniales</taxon>
        <taxon>Escalloniaceae</taxon>
        <taxon>Escallonia</taxon>
    </lineage>
</organism>
<keyword evidence="8" id="KW-0433">Leucine-rich repeat</keyword>
<dbReference type="InterPro" id="IPR001245">
    <property type="entry name" value="Ser-Thr/Tyr_kinase_cat_dom"/>
</dbReference>
<proteinExistence type="inferred from homology"/>
<evidence type="ECO:0000259" key="26">
    <source>
        <dbReference type="PROSITE" id="PS50011"/>
    </source>
</evidence>
<comment type="subcellular location">
    <subcellularLocation>
        <location evidence="1">Cell membrane</location>
        <topology evidence="1">Single-pass membrane protein</topology>
    </subcellularLocation>
    <subcellularLocation>
        <location evidence="2">Membrane</location>
        <topology evidence="2">Single-pass type I membrane protein</topology>
    </subcellularLocation>
</comment>
<feature type="region of interest" description="Disordered" evidence="23">
    <location>
        <begin position="683"/>
        <end position="706"/>
    </location>
</feature>
<evidence type="ECO:0000256" key="8">
    <source>
        <dbReference type="ARBA" id="ARBA00022614"/>
    </source>
</evidence>
<dbReference type="PROSITE" id="PS00107">
    <property type="entry name" value="PROTEIN_KINASE_ATP"/>
    <property type="match status" value="1"/>
</dbReference>
<keyword evidence="19" id="KW-0325">Glycoprotein</keyword>
<dbReference type="GO" id="GO:0006952">
    <property type="term" value="P:defense response"/>
    <property type="evidence" value="ECO:0007669"/>
    <property type="project" value="UniProtKB-ARBA"/>
</dbReference>
<dbReference type="EC" id="2.7.11.1" evidence="4"/>
<dbReference type="EMBL" id="JAVXUO010002090">
    <property type="protein sequence ID" value="KAK2976304.1"/>
    <property type="molecule type" value="Genomic_DNA"/>
</dbReference>
<evidence type="ECO:0000256" key="21">
    <source>
        <dbReference type="ARBA" id="ARBA00048679"/>
    </source>
</evidence>
<dbReference type="SUPFAM" id="SSF52058">
    <property type="entry name" value="L domain-like"/>
    <property type="match status" value="4"/>
</dbReference>
<feature type="compositionally biased region" description="Basic residues" evidence="23">
    <location>
        <begin position="688"/>
        <end position="700"/>
    </location>
</feature>
<evidence type="ECO:0000256" key="5">
    <source>
        <dbReference type="ARBA" id="ARBA00022475"/>
    </source>
</evidence>
<feature type="chain" id="PRO_5041672588" description="non-specific serine/threonine protein kinase" evidence="25">
    <location>
        <begin position="27"/>
        <end position="1911"/>
    </location>
</feature>